<dbReference type="PANTHER" id="PTHR47505:SF1">
    <property type="entry name" value="DNA UTILIZATION PROTEIN YHGH"/>
    <property type="match status" value="1"/>
</dbReference>
<dbReference type="InterPro" id="IPR044005">
    <property type="entry name" value="DZR_2"/>
</dbReference>
<dbReference type="CDD" id="cd06223">
    <property type="entry name" value="PRTases_typeI"/>
    <property type="match status" value="1"/>
</dbReference>
<dbReference type="Proteomes" id="UP000779508">
    <property type="component" value="Unassembled WGS sequence"/>
</dbReference>
<evidence type="ECO:0000259" key="1">
    <source>
        <dbReference type="Pfam" id="PF00156"/>
    </source>
</evidence>
<accession>A0ABS6G4N6</accession>
<dbReference type="InterPro" id="IPR000836">
    <property type="entry name" value="PRTase_dom"/>
</dbReference>
<dbReference type="Pfam" id="PF00156">
    <property type="entry name" value="Pribosyltran"/>
    <property type="match status" value="1"/>
</dbReference>
<sequence length="244" mass="27924">MKILQVVEEYVDALLELIYPSKAICYMCNNSIEKEAKYSLCLNCYNAIPFIPDHYCIKCGIPLRMIEDGPNCEECKGSHHYFHRAISVVKYEEDIKKLIYRFKYSSQTYLARLMGSMMAHKLNQEGTAIDLILPVPLYKGKERERGFNQATLLCKYIAKETNIPINIDVLIRVKNTKVMHNLSKKERQENVNDAFKVLDEGVIMNKNILLVDDIFTTGATVNVCSRLLTTHGAKSVTVLTFARD</sequence>
<name>A0ABS6G4N6_9FIRM</name>
<evidence type="ECO:0000313" key="3">
    <source>
        <dbReference type="EMBL" id="MBU5676652.1"/>
    </source>
</evidence>
<dbReference type="PANTHER" id="PTHR47505">
    <property type="entry name" value="DNA UTILIZATION PROTEIN YHGH"/>
    <property type="match status" value="1"/>
</dbReference>
<comment type="caution">
    <text evidence="3">The sequence shown here is derived from an EMBL/GenBank/DDBJ whole genome shotgun (WGS) entry which is preliminary data.</text>
</comment>
<protein>
    <submittedName>
        <fullName evidence="3">ComF family protein</fullName>
    </submittedName>
</protein>
<evidence type="ECO:0000259" key="2">
    <source>
        <dbReference type="Pfam" id="PF18912"/>
    </source>
</evidence>
<gene>
    <name evidence="3" type="ORF">KQI88_09495</name>
</gene>
<dbReference type="EMBL" id="JAHLQK010000003">
    <property type="protein sequence ID" value="MBU5676652.1"/>
    <property type="molecule type" value="Genomic_DNA"/>
</dbReference>
<reference evidence="3 4" key="1">
    <citation type="submission" date="2021-06" db="EMBL/GenBank/DDBJ databases">
        <authorList>
            <person name="Sun Q."/>
            <person name="Li D."/>
        </authorList>
    </citation>
    <scope>NUCLEOTIDE SEQUENCE [LARGE SCALE GENOMIC DNA]</scope>
    <source>
        <strain evidence="3 4">MSJ-5</strain>
    </source>
</reference>
<proteinExistence type="predicted"/>
<keyword evidence="4" id="KW-1185">Reference proteome</keyword>
<dbReference type="InterPro" id="IPR051910">
    <property type="entry name" value="ComF/GntX_DNA_util-trans"/>
</dbReference>
<evidence type="ECO:0000313" key="4">
    <source>
        <dbReference type="Proteomes" id="UP000779508"/>
    </source>
</evidence>
<feature type="domain" description="Double zinc ribbon" evidence="2">
    <location>
        <begin position="14"/>
        <end position="75"/>
    </location>
</feature>
<organism evidence="3 4">
    <name type="scientific">Alkaliphilus flagellatus</name>
    <dbReference type="NCBI Taxonomy" id="2841507"/>
    <lineage>
        <taxon>Bacteria</taxon>
        <taxon>Bacillati</taxon>
        <taxon>Bacillota</taxon>
        <taxon>Clostridia</taxon>
        <taxon>Peptostreptococcales</taxon>
        <taxon>Natronincolaceae</taxon>
        <taxon>Alkaliphilus</taxon>
    </lineage>
</organism>
<feature type="domain" description="Phosphoribosyltransferase" evidence="1">
    <location>
        <begin position="183"/>
        <end position="242"/>
    </location>
</feature>
<dbReference type="RefSeq" id="WP_216416668.1">
    <property type="nucleotide sequence ID" value="NZ_JAHLQK010000003.1"/>
</dbReference>
<dbReference type="Pfam" id="PF18912">
    <property type="entry name" value="DZR_2"/>
    <property type="match status" value="1"/>
</dbReference>